<feature type="transmembrane region" description="Helical" evidence="1">
    <location>
        <begin position="191"/>
        <end position="211"/>
    </location>
</feature>
<protein>
    <submittedName>
        <fullName evidence="2">DUF1361 domain-containing protein</fullName>
    </submittedName>
</protein>
<feature type="transmembrane region" description="Helical" evidence="1">
    <location>
        <begin position="39"/>
        <end position="60"/>
    </location>
</feature>
<proteinExistence type="predicted"/>
<accession>A0ABU2YG26</accession>
<dbReference type="EMBL" id="JAVRHZ010000008">
    <property type="protein sequence ID" value="MDT0556740.1"/>
    <property type="molecule type" value="Genomic_DNA"/>
</dbReference>
<reference evidence="2 3" key="1">
    <citation type="submission" date="2023-09" db="EMBL/GenBank/DDBJ databases">
        <authorList>
            <person name="Rey-Velasco X."/>
        </authorList>
    </citation>
    <scope>NUCLEOTIDE SEQUENCE [LARGE SCALE GENOMIC DNA]</scope>
    <source>
        <strain evidence="2 3">W242</strain>
    </source>
</reference>
<keyword evidence="1" id="KW-0472">Membrane</keyword>
<dbReference type="InterPro" id="IPR009793">
    <property type="entry name" value="DUF1361"/>
</dbReference>
<sequence length="223" mass="25901">MEHIKKLFISKFETLFILGAISTISIILLMVRMKLTSSYFFLFLVWNLFLAMIPFAITTYIQTKKKIKGIRLWLMLLMWLLFLPNAPYIITDIIHLQHSKSGILDTLLVGSFAIAGLCFYFNSLKDFKNIISVKLSKKVISLLIIGIHFLVGFGIYLGRFLRFNSWDIIKDPLSLGIEILNIILYPSEHRLAWFVTFGFGIGLLIIEEIILNFKKRNHLFTFE</sequence>
<evidence type="ECO:0000313" key="2">
    <source>
        <dbReference type="EMBL" id="MDT0556740.1"/>
    </source>
</evidence>
<feature type="transmembrane region" description="Helical" evidence="1">
    <location>
        <begin position="12"/>
        <end position="33"/>
    </location>
</feature>
<comment type="caution">
    <text evidence="2">The sequence shown here is derived from an EMBL/GenBank/DDBJ whole genome shotgun (WGS) entry which is preliminary data.</text>
</comment>
<name>A0ABU2YG26_9FLAO</name>
<gene>
    <name evidence="2" type="ORF">RM538_12045</name>
</gene>
<organism evidence="2 3">
    <name type="scientific">Patiriisocius hiemis</name>
    <dbReference type="NCBI Taxonomy" id="3075604"/>
    <lineage>
        <taxon>Bacteria</taxon>
        <taxon>Pseudomonadati</taxon>
        <taxon>Bacteroidota</taxon>
        <taxon>Flavobacteriia</taxon>
        <taxon>Flavobacteriales</taxon>
        <taxon>Flavobacteriaceae</taxon>
        <taxon>Patiriisocius</taxon>
    </lineage>
</organism>
<evidence type="ECO:0000256" key="1">
    <source>
        <dbReference type="SAM" id="Phobius"/>
    </source>
</evidence>
<dbReference type="RefSeq" id="WP_311333691.1">
    <property type="nucleotide sequence ID" value="NZ_JAVRHZ010000008.1"/>
</dbReference>
<feature type="transmembrane region" description="Helical" evidence="1">
    <location>
        <begin position="102"/>
        <end position="121"/>
    </location>
</feature>
<feature type="transmembrane region" description="Helical" evidence="1">
    <location>
        <begin position="142"/>
        <end position="161"/>
    </location>
</feature>
<keyword evidence="1" id="KW-1133">Transmembrane helix</keyword>
<keyword evidence="1" id="KW-0812">Transmembrane</keyword>
<dbReference type="Pfam" id="PF07099">
    <property type="entry name" value="DUF1361"/>
    <property type="match status" value="1"/>
</dbReference>
<evidence type="ECO:0000313" key="3">
    <source>
        <dbReference type="Proteomes" id="UP001254488"/>
    </source>
</evidence>
<keyword evidence="3" id="KW-1185">Reference proteome</keyword>
<dbReference type="Proteomes" id="UP001254488">
    <property type="component" value="Unassembled WGS sequence"/>
</dbReference>
<feature type="transmembrane region" description="Helical" evidence="1">
    <location>
        <begin position="72"/>
        <end position="90"/>
    </location>
</feature>